<protein>
    <submittedName>
        <fullName evidence="1">Uncharacterized protein</fullName>
    </submittedName>
</protein>
<dbReference type="EMBL" id="OR472445">
    <property type="protein sequence ID" value="WNV45589.1"/>
    <property type="molecule type" value="Genomic_DNA"/>
</dbReference>
<sequence>MCCDSLKTLVGRRSRNIREIPLSPHPMQCLSFRFATLATSIPNGESPAINVLWSRVVESNHLCILHRTYVAGIFSGLDGPRG</sequence>
<organism evidence="1">
    <name type="scientific">Klebsiella phage vB_KpnM_Iguana_ER37</name>
    <dbReference type="NCBI Taxonomy" id="3076781"/>
    <lineage>
        <taxon>Viruses</taxon>
        <taxon>Duplodnaviria</taxon>
        <taxon>Heunggongvirae</taxon>
        <taxon>Uroviricota</taxon>
        <taxon>Caudoviricetes</taxon>
    </lineage>
</organism>
<evidence type="ECO:0000313" key="1">
    <source>
        <dbReference type="EMBL" id="WNV45589.1"/>
    </source>
</evidence>
<name>A0AB38Z3A6_9CAUD</name>
<reference evidence="1" key="1">
    <citation type="submission" date="2023-08" db="EMBL/GenBank/DDBJ databases">
        <authorList>
            <person name="Rotman E.R."/>
            <person name="Mimee M."/>
        </authorList>
    </citation>
    <scope>NUCLEOTIDE SEQUENCE</scope>
</reference>
<proteinExistence type="predicted"/>
<gene>
    <name evidence="1" type="ORF">FVZTVLPZ_CDS0092</name>
</gene>
<accession>A0AB38Z3A6</accession>